<evidence type="ECO:0000256" key="1">
    <source>
        <dbReference type="SAM" id="Phobius"/>
    </source>
</evidence>
<keyword evidence="1" id="KW-1133">Transmembrane helix</keyword>
<proteinExistence type="predicted"/>
<organism evidence="2 3">
    <name type="scientific">Lederbergia citrisecunda</name>
    <dbReference type="NCBI Taxonomy" id="2833583"/>
    <lineage>
        <taxon>Bacteria</taxon>
        <taxon>Bacillati</taxon>
        <taxon>Bacillota</taxon>
        <taxon>Bacilli</taxon>
        <taxon>Bacillales</taxon>
        <taxon>Bacillaceae</taxon>
        <taxon>Lederbergia</taxon>
    </lineage>
</organism>
<keyword evidence="1" id="KW-0812">Transmembrane</keyword>
<feature type="transmembrane region" description="Helical" evidence="1">
    <location>
        <begin position="78"/>
        <end position="100"/>
    </location>
</feature>
<accession>A0A942TT82</accession>
<evidence type="ECO:0000313" key="2">
    <source>
        <dbReference type="EMBL" id="MBS4201757.1"/>
    </source>
</evidence>
<evidence type="ECO:0000313" key="3">
    <source>
        <dbReference type="Proteomes" id="UP000682713"/>
    </source>
</evidence>
<feature type="transmembrane region" description="Helical" evidence="1">
    <location>
        <begin position="12"/>
        <end position="37"/>
    </location>
</feature>
<gene>
    <name evidence="2" type="ORF">KHA93_19320</name>
</gene>
<dbReference type="InterPro" id="IPR046192">
    <property type="entry name" value="DUF6220"/>
</dbReference>
<reference evidence="2 3" key="1">
    <citation type="submission" date="2021-05" db="EMBL/GenBank/DDBJ databases">
        <title>Novel Bacillus species.</title>
        <authorList>
            <person name="Liu G."/>
        </authorList>
    </citation>
    <scope>NUCLEOTIDE SEQUENCE [LARGE SCALE GENOMIC DNA]</scope>
    <source>
        <strain evidence="2 3">FJAT-49732</strain>
    </source>
</reference>
<name>A0A942TT82_9BACI</name>
<dbReference type="RefSeq" id="WP_213112196.1">
    <property type="nucleotide sequence ID" value="NZ_JAGYPJ010000001.1"/>
</dbReference>
<keyword evidence="3" id="KW-1185">Reference proteome</keyword>
<sequence length="133" mass="14892">MEITKIGKAIRGFFAVLSVMFFIAIICQVFIAGVALFADSSQWAFHKSLVVYFEFIPLVMFVLTFFGGIPKKLRWHSLGLYVMVALQYVTVGLSGKVPYVTALHPVIALLLFWLSIAMLRTSLALIKTNKSRS</sequence>
<feature type="transmembrane region" description="Helical" evidence="1">
    <location>
        <begin position="106"/>
        <end position="126"/>
    </location>
</feature>
<keyword evidence="1" id="KW-0472">Membrane</keyword>
<dbReference type="Proteomes" id="UP000682713">
    <property type="component" value="Unassembled WGS sequence"/>
</dbReference>
<dbReference type="Pfam" id="PF19728">
    <property type="entry name" value="DUF6220"/>
    <property type="match status" value="1"/>
</dbReference>
<protein>
    <submittedName>
        <fullName evidence="2">Uncharacterized protein</fullName>
    </submittedName>
</protein>
<dbReference type="AlphaFoldDB" id="A0A942TT82"/>
<comment type="caution">
    <text evidence="2">The sequence shown here is derived from an EMBL/GenBank/DDBJ whole genome shotgun (WGS) entry which is preliminary data.</text>
</comment>
<dbReference type="EMBL" id="JAGYPJ010000001">
    <property type="protein sequence ID" value="MBS4201757.1"/>
    <property type="molecule type" value="Genomic_DNA"/>
</dbReference>
<feature type="transmembrane region" description="Helical" evidence="1">
    <location>
        <begin position="49"/>
        <end position="66"/>
    </location>
</feature>